<feature type="transmembrane region" description="Helical" evidence="4">
    <location>
        <begin position="148"/>
        <end position="172"/>
    </location>
</feature>
<gene>
    <name evidence="6" type="ORF">TH30_13355</name>
</gene>
<dbReference type="GO" id="GO:0043565">
    <property type="term" value="F:sequence-specific DNA binding"/>
    <property type="evidence" value="ECO:0007669"/>
    <property type="project" value="InterPro"/>
</dbReference>
<dbReference type="GO" id="GO:0003700">
    <property type="term" value="F:DNA-binding transcription factor activity"/>
    <property type="evidence" value="ECO:0007669"/>
    <property type="project" value="InterPro"/>
</dbReference>
<sequence length="339" mass="36980">MLVLPVPIIVALVLVFLFVRAAVGGKTPKMLMALLLASAGQSVLVGTVQYYGFTSLRWLQPVTASVIPALAWIAFVEASIRIRLHSRDWLHFLVPAVVLLCVLFLPAIIDVVLCSLFVGYGCAILVMLHRQAGDFAHMRLASGHIPSLVWRFIALALIASAISDVMIIAAKTGGNDQIVGVILSVTSSMALLTIGFLCLSPDIAIDIDTNDPPENPASSHIPRNVDITEHKSTMIQLEDLLVGQRLYLDPDLTLARISRRMGIPLKQISAAINATTGENVSRYINKFRIEHACNELGRGQNVTTAMLSSGFNTKSNFNREFLRITGKTPSQWQQQSQAD</sequence>
<keyword evidence="4" id="KW-1133">Transmembrane helix</keyword>
<reference evidence="6 7" key="1">
    <citation type="submission" date="2014-07" db="EMBL/GenBank/DDBJ databases">
        <title>Draft genome sequence of Thalassospira profundimaris PR54-5.</title>
        <authorList>
            <person name="Lai Q."/>
            <person name="Shao Z."/>
        </authorList>
    </citation>
    <scope>NUCLEOTIDE SEQUENCE [LARGE SCALE GENOMIC DNA]</scope>
    <source>
        <strain evidence="6 7">PR54-5</strain>
    </source>
</reference>
<evidence type="ECO:0000313" key="7">
    <source>
        <dbReference type="Proteomes" id="UP000252255"/>
    </source>
</evidence>
<dbReference type="Gene3D" id="1.10.10.60">
    <property type="entry name" value="Homeodomain-like"/>
    <property type="match status" value="1"/>
</dbReference>
<dbReference type="PROSITE" id="PS01124">
    <property type="entry name" value="HTH_ARAC_FAMILY_2"/>
    <property type="match status" value="1"/>
</dbReference>
<accession>A0A367WU48</accession>
<proteinExistence type="predicted"/>
<name>A0A367WU48_9PROT</name>
<keyword evidence="4" id="KW-0812">Transmembrane</keyword>
<feature type="transmembrane region" description="Helical" evidence="4">
    <location>
        <begin position="6"/>
        <end position="23"/>
    </location>
</feature>
<evidence type="ECO:0000313" key="6">
    <source>
        <dbReference type="EMBL" id="RCK44995.1"/>
    </source>
</evidence>
<dbReference type="SUPFAM" id="SSF46689">
    <property type="entry name" value="Homeodomain-like"/>
    <property type="match status" value="1"/>
</dbReference>
<organism evidence="6 7">
    <name type="scientific">Thalassospira profundimaris</name>
    <dbReference type="NCBI Taxonomy" id="502049"/>
    <lineage>
        <taxon>Bacteria</taxon>
        <taxon>Pseudomonadati</taxon>
        <taxon>Pseudomonadota</taxon>
        <taxon>Alphaproteobacteria</taxon>
        <taxon>Rhodospirillales</taxon>
        <taxon>Thalassospiraceae</taxon>
        <taxon>Thalassospira</taxon>
    </lineage>
</organism>
<dbReference type="Pfam" id="PF12833">
    <property type="entry name" value="HTH_18"/>
    <property type="match status" value="1"/>
</dbReference>
<evidence type="ECO:0000256" key="2">
    <source>
        <dbReference type="ARBA" id="ARBA00023125"/>
    </source>
</evidence>
<protein>
    <submittedName>
        <fullName evidence="6">AraC family transcriptional regulator</fullName>
    </submittedName>
</protein>
<dbReference type="AlphaFoldDB" id="A0A367WU48"/>
<comment type="caution">
    <text evidence="6">The sequence shown here is derived from an EMBL/GenBank/DDBJ whole genome shotgun (WGS) entry which is preliminary data.</text>
</comment>
<feature type="transmembrane region" description="Helical" evidence="4">
    <location>
        <begin position="111"/>
        <end position="128"/>
    </location>
</feature>
<keyword evidence="1" id="KW-0805">Transcription regulation</keyword>
<feature type="transmembrane region" description="Helical" evidence="4">
    <location>
        <begin position="88"/>
        <end position="105"/>
    </location>
</feature>
<dbReference type="PANTHER" id="PTHR43280">
    <property type="entry name" value="ARAC-FAMILY TRANSCRIPTIONAL REGULATOR"/>
    <property type="match status" value="1"/>
</dbReference>
<keyword evidence="4" id="KW-0472">Membrane</keyword>
<evidence type="ECO:0000256" key="1">
    <source>
        <dbReference type="ARBA" id="ARBA00023015"/>
    </source>
</evidence>
<dbReference type="InterPro" id="IPR018060">
    <property type="entry name" value="HTH_AraC"/>
</dbReference>
<keyword evidence="2" id="KW-0238">DNA-binding</keyword>
<feature type="transmembrane region" description="Helical" evidence="4">
    <location>
        <begin position="30"/>
        <end position="52"/>
    </location>
</feature>
<dbReference type="InterPro" id="IPR009057">
    <property type="entry name" value="Homeodomain-like_sf"/>
</dbReference>
<feature type="transmembrane region" description="Helical" evidence="4">
    <location>
        <begin position="178"/>
        <end position="199"/>
    </location>
</feature>
<feature type="transmembrane region" description="Helical" evidence="4">
    <location>
        <begin position="58"/>
        <end position="76"/>
    </location>
</feature>
<dbReference type="PANTHER" id="PTHR43280:SF29">
    <property type="entry name" value="ARAC-FAMILY TRANSCRIPTIONAL REGULATOR"/>
    <property type="match status" value="1"/>
</dbReference>
<dbReference type="EMBL" id="JPWI01000008">
    <property type="protein sequence ID" value="RCK44995.1"/>
    <property type="molecule type" value="Genomic_DNA"/>
</dbReference>
<feature type="domain" description="HTH araC/xylS-type" evidence="5">
    <location>
        <begin position="238"/>
        <end position="335"/>
    </location>
</feature>
<evidence type="ECO:0000256" key="3">
    <source>
        <dbReference type="ARBA" id="ARBA00023163"/>
    </source>
</evidence>
<keyword evidence="3" id="KW-0804">Transcription</keyword>
<dbReference type="Proteomes" id="UP000252255">
    <property type="component" value="Unassembled WGS sequence"/>
</dbReference>
<evidence type="ECO:0000259" key="5">
    <source>
        <dbReference type="PROSITE" id="PS01124"/>
    </source>
</evidence>
<dbReference type="SMART" id="SM00342">
    <property type="entry name" value="HTH_ARAC"/>
    <property type="match status" value="1"/>
</dbReference>
<evidence type="ECO:0000256" key="4">
    <source>
        <dbReference type="SAM" id="Phobius"/>
    </source>
</evidence>